<dbReference type="Pfam" id="PF04362">
    <property type="entry name" value="Iron_traffic"/>
    <property type="match status" value="1"/>
</dbReference>
<dbReference type="HAMAP" id="MF_00686">
    <property type="entry name" value="Fe_traffic_YggX"/>
    <property type="match status" value="1"/>
</dbReference>
<dbReference type="PANTHER" id="PTHR36965:SF1">
    <property type="entry name" value="FE(2+)-TRAFFICKING PROTEIN-RELATED"/>
    <property type="match status" value="1"/>
</dbReference>
<dbReference type="InterPro" id="IPR036766">
    <property type="entry name" value="Fe_traffick_prot_YggX_sf"/>
</dbReference>
<evidence type="ECO:0000256" key="1">
    <source>
        <dbReference type="ARBA" id="ARBA00023004"/>
    </source>
</evidence>
<comment type="function">
    <text evidence="2">Could be a mediator in iron transactions between iron acquisition and iron-requiring processes, such as synthesis and/or repair of Fe-S clusters in biosynthetic enzymes.</text>
</comment>
<dbReference type="InterPro" id="IPR007457">
    <property type="entry name" value="Fe_traffick_prot_YggX"/>
</dbReference>
<evidence type="ECO:0000256" key="2">
    <source>
        <dbReference type="HAMAP-Rule" id="MF_00686"/>
    </source>
</evidence>
<dbReference type="PIRSF" id="PIRSF029827">
    <property type="entry name" value="Fe_traffic_YggX"/>
    <property type="match status" value="1"/>
</dbReference>
<evidence type="ECO:0000313" key="3">
    <source>
        <dbReference type="EMBL" id="GAA0257002.1"/>
    </source>
</evidence>
<comment type="similarity">
    <text evidence="2">Belongs to the Fe(2+)-trafficking protein family.</text>
</comment>
<dbReference type="Proteomes" id="UP001500657">
    <property type="component" value="Unassembled WGS sequence"/>
</dbReference>
<name>A0ABP3E9X7_9GAMM</name>
<dbReference type="SUPFAM" id="SSF111148">
    <property type="entry name" value="YggX-like"/>
    <property type="match status" value="1"/>
</dbReference>
<dbReference type="RefSeq" id="WP_343882888.1">
    <property type="nucleotide sequence ID" value="NZ_BAAAFO010000003.1"/>
</dbReference>
<dbReference type="EMBL" id="BAAAFO010000003">
    <property type="protein sequence ID" value="GAA0257002.1"/>
    <property type="molecule type" value="Genomic_DNA"/>
</dbReference>
<dbReference type="NCBIfam" id="NF003817">
    <property type="entry name" value="PRK05408.1"/>
    <property type="match status" value="1"/>
</dbReference>
<dbReference type="PANTHER" id="PTHR36965">
    <property type="entry name" value="FE(2+)-TRAFFICKING PROTEIN-RELATED"/>
    <property type="match status" value="1"/>
</dbReference>
<dbReference type="Gene3D" id="1.10.3880.10">
    <property type="entry name" value="Fe(II) trafficking protein YggX"/>
    <property type="match status" value="1"/>
</dbReference>
<reference evidence="4" key="1">
    <citation type="journal article" date="2019" name="Int. J. Syst. Evol. Microbiol.">
        <title>The Global Catalogue of Microorganisms (GCM) 10K type strain sequencing project: providing services to taxonomists for standard genome sequencing and annotation.</title>
        <authorList>
            <consortium name="The Broad Institute Genomics Platform"/>
            <consortium name="The Broad Institute Genome Sequencing Center for Infectious Disease"/>
            <person name="Wu L."/>
            <person name="Ma J."/>
        </authorList>
    </citation>
    <scope>NUCLEOTIDE SEQUENCE [LARGE SCALE GENOMIC DNA]</scope>
    <source>
        <strain evidence="4">JCM 16242</strain>
    </source>
</reference>
<comment type="caution">
    <text evidence="3">The sequence shown here is derived from an EMBL/GenBank/DDBJ whole genome shotgun (WGS) entry which is preliminary data.</text>
</comment>
<gene>
    <name evidence="3" type="ORF">GCM10009126_22720</name>
</gene>
<sequence length="92" mass="10405">MTRIIHCAKLDADAEGLDFAPWPGPLGQRIYAEISKPAWQQWLARQTILINEYRLNPLDPQARKYLGEEMEKFLFGGESAMPPGFVAPDTES</sequence>
<keyword evidence="1 2" id="KW-0408">Iron</keyword>
<organism evidence="3 4">
    <name type="scientific">Rhodanobacter caeni</name>
    <dbReference type="NCBI Taxonomy" id="657654"/>
    <lineage>
        <taxon>Bacteria</taxon>
        <taxon>Pseudomonadati</taxon>
        <taxon>Pseudomonadota</taxon>
        <taxon>Gammaproteobacteria</taxon>
        <taxon>Lysobacterales</taxon>
        <taxon>Rhodanobacteraceae</taxon>
        <taxon>Rhodanobacter</taxon>
    </lineage>
</organism>
<protein>
    <recommendedName>
        <fullName evidence="2">Probable Fe(2+)-trafficking protein</fullName>
    </recommendedName>
</protein>
<keyword evidence="4" id="KW-1185">Reference proteome</keyword>
<proteinExistence type="inferred from homology"/>
<accession>A0ABP3E9X7</accession>
<evidence type="ECO:0000313" key="4">
    <source>
        <dbReference type="Proteomes" id="UP001500657"/>
    </source>
</evidence>